<dbReference type="GO" id="GO:0016706">
    <property type="term" value="F:2-oxoglutarate-dependent dioxygenase activity"/>
    <property type="evidence" value="ECO:0007669"/>
    <property type="project" value="UniProtKB-ARBA"/>
</dbReference>
<dbReference type="PANTHER" id="PTHR20883:SF15">
    <property type="entry name" value="PHYTANOYL-COA DIOXYGENASE DOMAIN-CONTAINING PROTEIN 1"/>
    <property type="match status" value="1"/>
</dbReference>
<dbReference type="Pfam" id="PF05721">
    <property type="entry name" value="PhyH"/>
    <property type="match status" value="1"/>
</dbReference>
<evidence type="ECO:0000313" key="3">
    <source>
        <dbReference type="EMBL" id="OGG45754.1"/>
    </source>
</evidence>
<keyword evidence="2" id="KW-0408">Iron</keyword>
<proteinExistence type="predicted"/>
<comment type="caution">
    <text evidence="3">The sequence shown here is derived from an EMBL/GenBank/DDBJ whole genome shotgun (WGS) entry which is preliminary data.</text>
</comment>
<organism evidence="3 4">
    <name type="scientific">Handelsmanbacteria sp. (strain RIFCSPLOWO2_12_FULL_64_10)</name>
    <dbReference type="NCBI Taxonomy" id="1817868"/>
    <lineage>
        <taxon>Bacteria</taxon>
        <taxon>Candidatus Handelsmaniibacteriota</taxon>
    </lineage>
</organism>
<evidence type="ECO:0008006" key="5">
    <source>
        <dbReference type="Google" id="ProtNLM"/>
    </source>
</evidence>
<dbReference type="AlphaFoldDB" id="A0A1F6C9A3"/>
<dbReference type="EMBL" id="MFKF01000366">
    <property type="protein sequence ID" value="OGG45754.1"/>
    <property type="molecule type" value="Genomic_DNA"/>
</dbReference>
<dbReference type="GO" id="GO:0005506">
    <property type="term" value="F:iron ion binding"/>
    <property type="evidence" value="ECO:0007669"/>
    <property type="project" value="UniProtKB-ARBA"/>
</dbReference>
<reference evidence="3 4" key="1">
    <citation type="journal article" date="2016" name="Nat. Commun.">
        <title>Thousands of microbial genomes shed light on interconnected biogeochemical processes in an aquifer system.</title>
        <authorList>
            <person name="Anantharaman K."/>
            <person name="Brown C.T."/>
            <person name="Hug L.A."/>
            <person name="Sharon I."/>
            <person name="Castelle C.J."/>
            <person name="Probst A.J."/>
            <person name="Thomas B.C."/>
            <person name="Singh A."/>
            <person name="Wilkins M.J."/>
            <person name="Karaoz U."/>
            <person name="Brodie E.L."/>
            <person name="Williams K.H."/>
            <person name="Hubbard S.S."/>
            <person name="Banfield J.F."/>
        </authorList>
    </citation>
    <scope>NUCLEOTIDE SEQUENCE [LARGE SCALE GENOMIC DNA]</scope>
    <source>
        <strain evidence="4">RIFCSPLOWO2_12_FULL_64_10</strain>
    </source>
</reference>
<sequence>MSDTNEWKLSLEQVAQYHRDGYLVAPDLLSREEVAAFLRHNEDVFAGRRKTGLTTHLEDEVWACVAGHPRIKAALTAFMGGRPMCIQTMMLAKMPEARGIAIHQDSYYIVTEPETLMACWIALDDADADNGGLCVVPGSHKGPLLEMDLPKDATQHASWTKDYEYRDRAGKTWTVPLHSAEVRGWDRSREVVLTAPAGGAVFFTGRTLHGSYRNESPARPRRAFACHYVREGSWVYRTDIQRQMAL</sequence>
<dbReference type="Gene3D" id="2.60.120.620">
    <property type="entry name" value="q2cbj1_9rhob like domain"/>
    <property type="match status" value="1"/>
</dbReference>
<evidence type="ECO:0000313" key="4">
    <source>
        <dbReference type="Proteomes" id="UP000178606"/>
    </source>
</evidence>
<gene>
    <name evidence="3" type="ORF">A3F84_12185</name>
</gene>
<accession>A0A1F6C9A3</accession>
<dbReference type="PANTHER" id="PTHR20883">
    <property type="entry name" value="PHYTANOYL-COA DIOXYGENASE DOMAIN CONTAINING 1"/>
    <property type="match status" value="1"/>
</dbReference>
<evidence type="ECO:0000256" key="2">
    <source>
        <dbReference type="ARBA" id="ARBA00023004"/>
    </source>
</evidence>
<dbReference type="InterPro" id="IPR008775">
    <property type="entry name" value="Phytyl_CoA_dOase-like"/>
</dbReference>
<name>A0A1F6C9A3_HANXR</name>
<evidence type="ECO:0000256" key="1">
    <source>
        <dbReference type="ARBA" id="ARBA00022723"/>
    </source>
</evidence>
<keyword evidence="1" id="KW-0479">Metal-binding</keyword>
<protein>
    <recommendedName>
        <fullName evidence="5">Phytanoyl-CoA dioxygenase</fullName>
    </recommendedName>
</protein>
<dbReference type="SUPFAM" id="SSF51197">
    <property type="entry name" value="Clavaminate synthase-like"/>
    <property type="match status" value="1"/>
</dbReference>
<dbReference type="Proteomes" id="UP000178606">
    <property type="component" value="Unassembled WGS sequence"/>
</dbReference>